<dbReference type="InterPro" id="IPR023614">
    <property type="entry name" value="Porin_dom_sf"/>
</dbReference>
<evidence type="ECO:0000313" key="14">
    <source>
        <dbReference type="Proteomes" id="UP001358324"/>
    </source>
</evidence>
<keyword evidence="8" id="KW-0626">Porin</keyword>
<evidence type="ECO:0000256" key="8">
    <source>
        <dbReference type="ARBA" id="ARBA00023114"/>
    </source>
</evidence>
<dbReference type="InterPro" id="IPR033900">
    <property type="entry name" value="Gram_neg_porin_domain"/>
</dbReference>
<keyword evidence="3" id="KW-0813">Transport</keyword>
<accession>A0ABU7WJ63</accession>
<evidence type="ECO:0000256" key="10">
    <source>
        <dbReference type="ARBA" id="ARBA00023237"/>
    </source>
</evidence>
<feature type="domain" description="Porin" evidence="12">
    <location>
        <begin position="37"/>
        <end position="336"/>
    </location>
</feature>
<dbReference type="PANTHER" id="PTHR34501:SF9">
    <property type="entry name" value="MAJOR OUTER MEMBRANE PROTEIN P.IA"/>
    <property type="match status" value="1"/>
</dbReference>
<feature type="signal peptide" evidence="11">
    <location>
        <begin position="1"/>
        <end position="22"/>
    </location>
</feature>
<keyword evidence="9" id="KW-0472">Membrane</keyword>
<dbReference type="CDD" id="cd00342">
    <property type="entry name" value="gram_neg_porins"/>
    <property type="match status" value="1"/>
</dbReference>
<evidence type="ECO:0000259" key="12">
    <source>
        <dbReference type="Pfam" id="PF13609"/>
    </source>
</evidence>
<evidence type="ECO:0000256" key="7">
    <source>
        <dbReference type="ARBA" id="ARBA00023065"/>
    </source>
</evidence>
<comment type="subcellular location">
    <subcellularLocation>
        <location evidence="1">Cell outer membrane</location>
        <topology evidence="1">Multi-pass membrane protein</topology>
    </subcellularLocation>
</comment>
<evidence type="ECO:0000256" key="6">
    <source>
        <dbReference type="ARBA" id="ARBA00022729"/>
    </source>
</evidence>
<name>A0ABU7WJ63_9GAMM</name>
<dbReference type="SUPFAM" id="SSF56935">
    <property type="entry name" value="Porins"/>
    <property type="match status" value="1"/>
</dbReference>
<feature type="chain" id="PRO_5046434364" evidence="11">
    <location>
        <begin position="23"/>
        <end position="370"/>
    </location>
</feature>
<dbReference type="Pfam" id="PF13609">
    <property type="entry name" value="Porin_4"/>
    <property type="match status" value="1"/>
</dbReference>
<evidence type="ECO:0000256" key="3">
    <source>
        <dbReference type="ARBA" id="ARBA00022448"/>
    </source>
</evidence>
<gene>
    <name evidence="13" type="ORF">V3391_15120</name>
</gene>
<comment type="subunit">
    <text evidence="2">Homotrimer.</text>
</comment>
<evidence type="ECO:0000313" key="13">
    <source>
        <dbReference type="EMBL" id="MEF3083545.1"/>
    </source>
</evidence>
<evidence type="ECO:0000256" key="9">
    <source>
        <dbReference type="ARBA" id="ARBA00023136"/>
    </source>
</evidence>
<keyword evidence="7" id="KW-0406">Ion transport</keyword>
<keyword evidence="6 11" id="KW-0732">Signal</keyword>
<dbReference type="Gene3D" id="2.40.160.10">
    <property type="entry name" value="Porin"/>
    <property type="match status" value="1"/>
</dbReference>
<dbReference type="PANTHER" id="PTHR34501">
    <property type="entry name" value="PROTEIN YDDL-RELATED"/>
    <property type="match status" value="1"/>
</dbReference>
<sequence>MRQTIASVTICAGMVLSASAAAQQPQTPPEPAPAPAAAPAAATPAAKAPLKPIGLYGIVDVFVTTGDYGNGTRTRVDSNGARASRLGLRGGKAITDDLSVQYTYEMGLDLTHARKADRHRVFNRQAWVSLVSEDYGMLRVGRQNTPQFIMLGKYDAMDATTQSSGLLNLAPFNPRYSRLVSYFTPKIAGAVTLQAHYGLGERLFNGNRTNSWHVAAEYEKGPVGLGVTHEHVKDLGTATVETDYTLAGGSYDFGRFKVFGGYHHVTTSNASREADTYSTSVLYRMTPVDTLSLGYSVLSDRLPANNDASQVGLLYQRFLRPQTVIYAGVAHIDNRNAARFTLNGSAVAGTPLTEPGFNPQALQLGFRHAF</sequence>
<keyword evidence="5" id="KW-0812">Transmembrane</keyword>
<evidence type="ECO:0000256" key="5">
    <source>
        <dbReference type="ARBA" id="ARBA00022692"/>
    </source>
</evidence>
<evidence type="ECO:0000256" key="1">
    <source>
        <dbReference type="ARBA" id="ARBA00004571"/>
    </source>
</evidence>
<keyword evidence="10" id="KW-0998">Cell outer membrane</keyword>
<keyword evidence="4" id="KW-1134">Transmembrane beta strand</keyword>
<comment type="caution">
    <text evidence="13">The sequence shown here is derived from an EMBL/GenBank/DDBJ whole genome shotgun (WGS) entry which is preliminary data.</text>
</comment>
<dbReference type="EMBL" id="JAZHBM010000003">
    <property type="protein sequence ID" value="MEF3083545.1"/>
    <property type="molecule type" value="Genomic_DNA"/>
</dbReference>
<keyword evidence="14" id="KW-1185">Reference proteome</keyword>
<protein>
    <submittedName>
        <fullName evidence="13">Porin</fullName>
    </submittedName>
</protein>
<evidence type="ECO:0000256" key="11">
    <source>
        <dbReference type="SAM" id="SignalP"/>
    </source>
</evidence>
<dbReference type="Proteomes" id="UP001358324">
    <property type="component" value="Unassembled WGS sequence"/>
</dbReference>
<dbReference type="InterPro" id="IPR050298">
    <property type="entry name" value="Gram-neg_bact_OMP"/>
</dbReference>
<reference evidence="13 14" key="1">
    <citation type="submission" date="2024-01" db="EMBL/GenBank/DDBJ databases">
        <title>Novel species of the genus Luteimonas isolated from rivers.</title>
        <authorList>
            <person name="Lu H."/>
        </authorList>
    </citation>
    <scope>NUCLEOTIDE SEQUENCE [LARGE SCALE GENOMIC DNA]</scope>
    <source>
        <strain evidence="13 14">SMYT11W</strain>
    </source>
</reference>
<evidence type="ECO:0000256" key="4">
    <source>
        <dbReference type="ARBA" id="ARBA00022452"/>
    </source>
</evidence>
<proteinExistence type="predicted"/>
<organism evidence="13 14">
    <name type="scientific">Luteimonas flava</name>
    <dbReference type="NCBI Taxonomy" id="3115822"/>
    <lineage>
        <taxon>Bacteria</taxon>
        <taxon>Pseudomonadati</taxon>
        <taxon>Pseudomonadota</taxon>
        <taxon>Gammaproteobacteria</taxon>
        <taxon>Lysobacterales</taxon>
        <taxon>Lysobacteraceae</taxon>
        <taxon>Luteimonas</taxon>
    </lineage>
</organism>
<evidence type="ECO:0000256" key="2">
    <source>
        <dbReference type="ARBA" id="ARBA00011233"/>
    </source>
</evidence>
<dbReference type="RefSeq" id="WP_332079261.1">
    <property type="nucleotide sequence ID" value="NZ_JAZHBM010000003.1"/>
</dbReference>